<accession>A0A5C5Z8U9</accession>
<evidence type="ECO:0008006" key="3">
    <source>
        <dbReference type="Google" id="ProtNLM"/>
    </source>
</evidence>
<name>A0A5C5Z8U9_9BACT</name>
<dbReference type="AlphaFoldDB" id="A0A5C5Z8U9"/>
<dbReference type="PANTHER" id="PTHR37827">
    <property type="entry name" value="TUDOR DOMAIN-CONTAINING PROTEIN"/>
    <property type="match status" value="1"/>
</dbReference>
<gene>
    <name evidence="1" type="ORF">CA13_52110</name>
</gene>
<dbReference type="PANTHER" id="PTHR37827:SF1">
    <property type="entry name" value="HNH DOMAIN-CONTAINING PROTEIN"/>
    <property type="match status" value="1"/>
</dbReference>
<sequence length="96" mass="11494">MSNIQLRACRLCGRVTRRGTTEHHLIPRTCHSNKWFKRRFTREQMRETISVCRDCHHSIHKFIPSEKELGRDYHSVEALLAHEQLAGFLAWVRRQK</sequence>
<reference evidence="1 2" key="1">
    <citation type="submission" date="2019-02" db="EMBL/GenBank/DDBJ databases">
        <title>Deep-cultivation of Planctomycetes and their phenomic and genomic characterization uncovers novel biology.</title>
        <authorList>
            <person name="Wiegand S."/>
            <person name="Jogler M."/>
            <person name="Boedeker C."/>
            <person name="Pinto D."/>
            <person name="Vollmers J."/>
            <person name="Rivas-Marin E."/>
            <person name="Kohn T."/>
            <person name="Peeters S.H."/>
            <person name="Heuer A."/>
            <person name="Rast P."/>
            <person name="Oberbeckmann S."/>
            <person name="Bunk B."/>
            <person name="Jeske O."/>
            <person name="Meyerdierks A."/>
            <person name="Storesund J.E."/>
            <person name="Kallscheuer N."/>
            <person name="Luecker S."/>
            <person name="Lage O.M."/>
            <person name="Pohl T."/>
            <person name="Merkel B.J."/>
            <person name="Hornburger P."/>
            <person name="Mueller R.-W."/>
            <person name="Bruemmer F."/>
            <person name="Labrenz M."/>
            <person name="Spormann A.M."/>
            <person name="Op Den Camp H."/>
            <person name="Overmann J."/>
            <person name="Amann R."/>
            <person name="Jetten M.S.M."/>
            <person name="Mascher T."/>
            <person name="Medema M.H."/>
            <person name="Devos D.P."/>
            <person name="Kaster A.-K."/>
            <person name="Ovreas L."/>
            <person name="Rohde M."/>
            <person name="Galperin M.Y."/>
            <person name="Jogler C."/>
        </authorList>
    </citation>
    <scope>NUCLEOTIDE SEQUENCE [LARGE SCALE GENOMIC DNA]</scope>
    <source>
        <strain evidence="1 2">CA13</strain>
    </source>
</reference>
<proteinExistence type="predicted"/>
<comment type="caution">
    <text evidence="1">The sequence shown here is derived from an EMBL/GenBank/DDBJ whole genome shotgun (WGS) entry which is preliminary data.</text>
</comment>
<evidence type="ECO:0000313" key="1">
    <source>
        <dbReference type="EMBL" id="TWT83744.1"/>
    </source>
</evidence>
<evidence type="ECO:0000313" key="2">
    <source>
        <dbReference type="Proteomes" id="UP000315010"/>
    </source>
</evidence>
<dbReference type="EMBL" id="SJPJ01000001">
    <property type="protein sequence ID" value="TWT83744.1"/>
    <property type="molecule type" value="Genomic_DNA"/>
</dbReference>
<protein>
    <recommendedName>
        <fullName evidence="3">HNH domain-containing protein</fullName>
    </recommendedName>
</protein>
<dbReference type="Proteomes" id="UP000315010">
    <property type="component" value="Unassembled WGS sequence"/>
</dbReference>
<keyword evidence="2" id="KW-1185">Reference proteome</keyword>
<organism evidence="1 2">
    <name type="scientific">Novipirellula herctigrandis</name>
    <dbReference type="NCBI Taxonomy" id="2527986"/>
    <lineage>
        <taxon>Bacteria</taxon>
        <taxon>Pseudomonadati</taxon>
        <taxon>Planctomycetota</taxon>
        <taxon>Planctomycetia</taxon>
        <taxon>Pirellulales</taxon>
        <taxon>Pirellulaceae</taxon>
        <taxon>Novipirellula</taxon>
    </lineage>
</organism>